<organism evidence="2 5">
    <name type="scientific">Escherichia albertii</name>
    <dbReference type="NCBI Taxonomy" id="208962"/>
    <lineage>
        <taxon>Bacteria</taxon>
        <taxon>Pseudomonadati</taxon>
        <taxon>Pseudomonadota</taxon>
        <taxon>Gammaproteobacteria</taxon>
        <taxon>Enterobacterales</taxon>
        <taxon>Enterobacteriaceae</taxon>
        <taxon>Escherichia</taxon>
    </lineage>
</organism>
<evidence type="ECO:0000313" key="2">
    <source>
        <dbReference type="EMBL" id="TBR54407.1"/>
    </source>
</evidence>
<reference evidence="1 4" key="1">
    <citation type="submission" date="2018-03" db="EMBL/GenBank/DDBJ databases">
        <title>Whole Genome Sequencing of Escherichia coli isolates from wildlife.</title>
        <authorList>
            <person name="Whitehouse C.A."/>
            <person name="Lacher D.W."/>
            <person name="Mammel M.K."/>
            <person name="Barnaba T."/>
            <person name="Lorch J.M."/>
        </authorList>
    </citation>
    <scope>NUCLEOTIDE SEQUENCE [LARGE SCALE GENOMIC DNA]</scope>
    <source>
        <strain evidence="1 4">20507-2</strain>
    </source>
</reference>
<proteinExistence type="predicted"/>
<keyword evidence="4" id="KW-1185">Reference proteome</keyword>
<protein>
    <submittedName>
        <fullName evidence="2">DUF1076 domain-containing protein</fullName>
    </submittedName>
    <submittedName>
        <fullName evidence="3">T3SS effector NleG family protein</fullName>
    </submittedName>
</protein>
<reference evidence="2 5" key="2">
    <citation type="submission" date="2019-02" db="EMBL/GenBank/DDBJ databases">
        <title>Draft genome sequence of Escherichia albertii strain Mex-12/320a, isolated from an infant with diarrhea, harboring virulence genes associated with diarrheagenic strains of enteropathogenic E. coli.</title>
        <authorList>
            <person name="Maldonado-Puga S."/>
            <person name="Meza-Segura M."/>
            <person name="Zaidi M.B."/>
            <person name="Estrada-Garcia T."/>
        </authorList>
    </citation>
    <scope>NUCLEOTIDE SEQUENCE [LARGE SCALE GENOMIC DNA]</scope>
    <source>
        <strain evidence="2 5">Mex-12/320a</strain>
    </source>
</reference>
<gene>
    <name evidence="1" type="ORF">C7B09_00275</name>
    <name evidence="2" type="ORF">EYS06_06465</name>
    <name evidence="3" type="ORF">PS049_22485</name>
</gene>
<evidence type="ECO:0000313" key="5">
    <source>
        <dbReference type="Proteomes" id="UP000292187"/>
    </source>
</evidence>
<name>A0A2S6PER0_ESCAL</name>
<evidence type="ECO:0000313" key="1">
    <source>
        <dbReference type="EMBL" id="PSY45315.1"/>
    </source>
</evidence>
<dbReference type="InterPro" id="IPR010489">
    <property type="entry name" value="Effector_NleG"/>
</dbReference>
<dbReference type="GeneID" id="89520149"/>
<dbReference type="Pfam" id="PF06416">
    <property type="entry name" value="T3SS_NleG"/>
    <property type="match status" value="1"/>
</dbReference>
<reference evidence="3" key="3">
    <citation type="submission" date="2023-02" db="EMBL/GenBank/DDBJ databases">
        <title>Escherichia albertii as a potential enteropathogen in the light of epidemiological and genomic studies.</title>
        <authorList>
            <person name="Leszczynska K."/>
            <person name="Swiecicka I."/>
            <person name="Daniluk T."/>
            <person name="Lebensztejn D."/>
            <person name="Chmielewska S."/>
            <person name="Leszczynska D."/>
            <person name="Gawor J."/>
            <person name="Kliber M."/>
        </authorList>
    </citation>
    <scope>NUCLEOTIDE SEQUENCE</scope>
    <source>
        <strain evidence="3">BIA_7</strain>
    </source>
</reference>
<sequence length="208" mass="22338">MPINLTPYLTPGGLLGAIPQNTLSEIRTQSANGGAQILLGATIVTVRPVFLGFFMGSVSPAGLSEGAFRAALSNIEQIERNLNNGLSGREVLESIPRPSVPPPRPSVMQSGLLLDKINKCAFRVDAASLKGPEDVLTCPITLCIPEDGVFMKNAGNSSICTLYDKASLEHLVNTNAPHPLSRESITVSMIVERDKCNFDFQRQCFIAK</sequence>
<dbReference type="GO" id="GO:0004842">
    <property type="term" value="F:ubiquitin-protein transferase activity"/>
    <property type="evidence" value="ECO:0007669"/>
    <property type="project" value="InterPro"/>
</dbReference>
<evidence type="ECO:0000313" key="3">
    <source>
        <dbReference type="EMBL" id="WDB29032.1"/>
    </source>
</evidence>
<dbReference type="Gene3D" id="3.30.40.80">
    <property type="entry name" value="Effector protein NleG"/>
    <property type="match status" value="1"/>
</dbReference>
<dbReference type="EMBL" id="PYQT01000001">
    <property type="protein sequence ID" value="PSY45315.1"/>
    <property type="molecule type" value="Genomic_DNA"/>
</dbReference>
<dbReference type="InterPro" id="IPR038436">
    <property type="entry name" value="Effector_NleG_sf"/>
</dbReference>
<accession>A0A2S6PER0</accession>
<evidence type="ECO:0000313" key="4">
    <source>
        <dbReference type="Proteomes" id="UP000240382"/>
    </source>
</evidence>
<dbReference type="AlphaFoldDB" id="A0A2S6PER0"/>
<dbReference type="Proteomes" id="UP001219219">
    <property type="component" value="Chromosome"/>
</dbReference>
<dbReference type="EMBL" id="SIZV01000006">
    <property type="protein sequence ID" value="TBR54407.1"/>
    <property type="molecule type" value="Genomic_DNA"/>
</dbReference>
<dbReference type="GO" id="GO:0044403">
    <property type="term" value="P:biological process involved in symbiotic interaction"/>
    <property type="evidence" value="ECO:0007669"/>
    <property type="project" value="InterPro"/>
</dbReference>
<dbReference type="RefSeq" id="WP_001122176.1">
    <property type="nucleotide sequence ID" value="NZ_AP014855.1"/>
</dbReference>
<dbReference type="Proteomes" id="UP000292187">
    <property type="component" value="Unassembled WGS sequence"/>
</dbReference>
<dbReference type="Proteomes" id="UP000240382">
    <property type="component" value="Unassembled WGS sequence"/>
</dbReference>
<dbReference type="EMBL" id="CP117562">
    <property type="protein sequence ID" value="WDB29032.1"/>
    <property type="molecule type" value="Genomic_DNA"/>
</dbReference>